<dbReference type="AlphaFoldDB" id="A0A3Q0JJJ1"/>
<gene>
    <name evidence="6" type="primary">LOC113472972</name>
</gene>
<dbReference type="KEGG" id="dci:113472972"/>
<keyword evidence="2" id="KW-0333">Golgi apparatus</keyword>
<organism evidence="5 6">
    <name type="scientific">Diaphorina citri</name>
    <name type="common">Asian citrus psyllid</name>
    <dbReference type="NCBI Taxonomy" id="121845"/>
    <lineage>
        <taxon>Eukaryota</taxon>
        <taxon>Metazoa</taxon>
        <taxon>Ecdysozoa</taxon>
        <taxon>Arthropoda</taxon>
        <taxon>Hexapoda</taxon>
        <taxon>Insecta</taxon>
        <taxon>Pterygota</taxon>
        <taxon>Neoptera</taxon>
        <taxon>Paraneoptera</taxon>
        <taxon>Hemiptera</taxon>
        <taxon>Sternorrhyncha</taxon>
        <taxon>Psylloidea</taxon>
        <taxon>Psyllidae</taxon>
        <taxon>Diaphorininae</taxon>
        <taxon>Diaphorina</taxon>
    </lineage>
</organism>
<sequence length="133" mass="15142">NERLKQHLLKTEEDNTSDLVKAEQTIQDLHVKLREAEERVKSSATAYTSASVRSNQQVCVRSNQQVEALTSQVKSLTEQKEKLQEKLYQAEDVVQKHQASLTNLQIVLEQFQAGKYHPHCGGLSDLNREQTIV</sequence>
<reference evidence="6" key="1">
    <citation type="submission" date="2025-08" db="UniProtKB">
        <authorList>
            <consortium name="RefSeq"/>
        </authorList>
    </citation>
    <scope>IDENTIFICATION</scope>
</reference>
<dbReference type="PANTHER" id="PTHR18921">
    <property type="entry name" value="MYOSIN HEAVY CHAIN - RELATED"/>
    <property type="match status" value="1"/>
</dbReference>
<dbReference type="PaxDb" id="121845-A0A3Q0JJJ1"/>
<proteinExistence type="predicted"/>
<keyword evidence="5" id="KW-1185">Reference proteome</keyword>
<evidence type="ECO:0000256" key="3">
    <source>
        <dbReference type="ARBA" id="ARBA00023054"/>
    </source>
</evidence>
<dbReference type="PANTHER" id="PTHR18921:SF2">
    <property type="entry name" value="THYROID RECEPTOR-INTERACTING PROTEIN 11"/>
    <property type="match status" value="1"/>
</dbReference>
<comment type="subcellular location">
    <subcellularLocation>
        <location evidence="1">Golgi apparatus</location>
    </subcellularLocation>
</comment>
<accession>A0A3Q0JJJ1</accession>
<evidence type="ECO:0000313" key="5">
    <source>
        <dbReference type="Proteomes" id="UP000079169"/>
    </source>
</evidence>
<dbReference type="GO" id="GO:0007030">
    <property type="term" value="P:Golgi organization"/>
    <property type="evidence" value="ECO:0007669"/>
    <property type="project" value="TreeGrafter"/>
</dbReference>
<dbReference type="GO" id="GO:0031267">
    <property type="term" value="F:small GTPase binding"/>
    <property type="evidence" value="ECO:0007669"/>
    <property type="project" value="TreeGrafter"/>
</dbReference>
<name>A0A3Q0JJJ1_DIACI</name>
<dbReference type="GeneID" id="113472972"/>
<dbReference type="Gene3D" id="1.10.287.1490">
    <property type="match status" value="1"/>
</dbReference>
<evidence type="ECO:0000256" key="4">
    <source>
        <dbReference type="SAM" id="Coils"/>
    </source>
</evidence>
<protein>
    <submittedName>
        <fullName evidence="6">Thyroid receptor-interacting protein 11-like</fullName>
    </submittedName>
</protein>
<feature type="non-terminal residue" evidence="6">
    <location>
        <position position="1"/>
    </location>
</feature>
<evidence type="ECO:0000256" key="1">
    <source>
        <dbReference type="ARBA" id="ARBA00004555"/>
    </source>
</evidence>
<dbReference type="Proteomes" id="UP000079169">
    <property type="component" value="Unplaced"/>
</dbReference>
<dbReference type="GO" id="GO:0005794">
    <property type="term" value="C:Golgi apparatus"/>
    <property type="evidence" value="ECO:0007669"/>
    <property type="project" value="UniProtKB-SubCell"/>
</dbReference>
<evidence type="ECO:0000313" key="6">
    <source>
        <dbReference type="RefSeq" id="XP_026688544.1"/>
    </source>
</evidence>
<feature type="coiled-coil region" evidence="4">
    <location>
        <begin position="19"/>
        <end position="100"/>
    </location>
</feature>
<keyword evidence="3 4" id="KW-0175">Coiled coil</keyword>
<dbReference type="STRING" id="121845.A0A3Q0JJJ1"/>
<dbReference type="RefSeq" id="XP_026688544.1">
    <property type="nucleotide sequence ID" value="XM_026832743.1"/>
</dbReference>
<evidence type="ECO:0000256" key="2">
    <source>
        <dbReference type="ARBA" id="ARBA00023034"/>
    </source>
</evidence>
<dbReference type="GO" id="GO:0006888">
    <property type="term" value="P:endoplasmic reticulum to Golgi vesicle-mediated transport"/>
    <property type="evidence" value="ECO:0007669"/>
    <property type="project" value="TreeGrafter"/>
</dbReference>